<dbReference type="EMBL" id="LRDH01000105">
    <property type="protein sequence ID" value="PPV14872.1"/>
    <property type="molecule type" value="Genomic_DNA"/>
</dbReference>
<dbReference type="SFLD" id="SFLDG01102">
    <property type="entry name" value="Uncharacterised_Radical_SAM_Su"/>
    <property type="match status" value="1"/>
</dbReference>
<dbReference type="RefSeq" id="WP_043662375.1">
    <property type="nucleotide sequence ID" value="NZ_JSEG01000003.1"/>
</dbReference>
<gene>
    <name evidence="6" type="ORF">AWN73_13435</name>
</gene>
<dbReference type="Gene3D" id="3.20.20.70">
    <property type="entry name" value="Aldolase class I"/>
    <property type="match status" value="1"/>
</dbReference>
<dbReference type="Pfam" id="PF04055">
    <property type="entry name" value="Radical_SAM"/>
    <property type="match status" value="1"/>
</dbReference>
<dbReference type="Pfam" id="PF12836">
    <property type="entry name" value="HHH_3"/>
    <property type="match status" value="1"/>
</dbReference>
<dbReference type="InterPro" id="IPR051675">
    <property type="entry name" value="Endo/Exo/Phosphatase_dom_1"/>
</dbReference>
<dbReference type="GO" id="GO:0051536">
    <property type="term" value="F:iron-sulfur cluster binding"/>
    <property type="evidence" value="ECO:0007669"/>
    <property type="project" value="UniProtKB-KW"/>
</dbReference>
<dbReference type="Gene3D" id="1.10.150.320">
    <property type="entry name" value="Photosystem II 12 kDa extrinsic protein"/>
    <property type="match status" value="1"/>
</dbReference>
<dbReference type="CDD" id="cd01335">
    <property type="entry name" value="Radical_SAM"/>
    <property type="match status" value="1"/>
</dbReference>
<dbReference type="InterPro" id="IPR023874">
    <property type="entry name" value="DNA_rSAM_put"/>
</dbReference>
<dbReference type="InterPro" id="IPR007197">
    <property type="entry name" value="rSAM"/>
</dbReference>
<name>A0A2S7FAN4_CLOBU</name>
<feature type="domain" description="Radical SAM core" evidence="5">
    <location>
        <begin position="59"/>
        <end position="196"/>
    </location>
</feature>
<keyword evidence="2" id="KW-0479">Metal-binding</keyword>
<evidence type="ECO:0000256" key="1">
    <source>
        <dbReference type="ARBA" id="ARBA00022691"/>
    </source>
</evidence>
<dbReference type="AlphaFoldDB" id="A0A2S7FAN4"/>
<evidence type="ECO:0000256" key="3">
    <source>
        <dbReference type="ARBA" id="ARBA00023004"/>
    </source>
</evidence>
<organism evidence="6 7">
    <name type="scientific">Clostridium butyricum</name>
    <dbReference type="NCBI Taxonomy" id="1492"/>
    <lineage>
        <taxon>Bacteria</taxon>
        <taxon>Bacillati</taxon>
        <taxon>Bacillota</taxon>
        <taxon>Clostridia</taxon>
        <taxon>Eubacteriales</taxon>
        <taxon>Clostridiaceae</taxon>
        <taxon>Clostridium</taxon>
    </lineage>
</organism>
<reference evidence="6 7" key="1">
    <citation type="submission" date="2016-01" db="EMBL/GenBank/DDBJ databases">
        <title>Characterization of the Clostridium difficile lineages that are prevalent in Hong Kong and China.</title>
        <authorList>
            <person name="Kwok J.S.-L."/>
            <person name="Lam W.-Y."/>
            <person name="Ip M."/>
            <person name="Chan T.-F."/>
            <person name="Hawkey P.M."/>
            <person name="Tsui S.K.-W."/>
        </authorList>
    </citation>
    <scope>NUCLEOTIDE SEQUENCE [LARGE SCALE GENOMIC DNA]</scope>
    <source>
        <strain evidence="6 7">300064</strain>
    </source>
</reference>
<keyword evidence="4" id="KW-0411">Iron-sulfur</keyword>
<dbReference type="Proteomes" id="UP000238081">
    <property type="component" value="Unassembled WGS sequence"/>
</dbReference>
<dbReference type="NCBIfam" id="TIGR03916">
    <property type="entry name" value="rSAM_link_UDG"/>
    <property type="match status" value="1"/>
</dbReference>
<keyword evidence="1" id="KW-0949">S-adenosyl-L-methionine</keyword>
<evidence type="ECO:0000256" key="4">
    <source>
        <dbReference type="ARBA" id="ARBA00023014"/>
    </source>
</evidence>
<proteinExistence type="predicted"/>
<dbReference type="InterPro" id="IPR013785">
    <property type="entry name" value="Aldolase_TIM"/>
</dbReference>
<evidence type="ECO:0000313" key="7">
    <source>
        <dbReference type="Proteomes" id="UP000238081"/>
    </source>
</evidence>
<dbReference type="InterPro" id="IPR058240">
    <property type="entry name" value="rSAM_sf"/>
</dbReference>
<sequence length="453" mass="51629">MDLMNKLKILSNAAKYDVSCSSSGSKRKNTKVGIGDASVSGICHSYTPDGRCISLLKILFSNDCIFDCIYCINGSSKDFERVTFTPEEVCELTINFYKRNYIEGLFLSSAVVKNPDYTMELLIKTVKKLRLEEHFNGYIHLKAIPGANEKLITEAGKYADRMSVNIELPSNESLKLLAPQKSKDKILKPMSTIKNNIIHYSDMKKTIKSTPLFVPGGQSTQLIVGATPESDFKIINLSQNLYDKFNLKRVYYSAYVPVIQNNKFLPQISHPPMIREHRLYQADWLIRFYGFKADELLKNNNDNFDLNYDPKTQWALNNLNHFPIDVNKASYEMLLRIPGVGVTSAKKILKIRRVHKLTFDDLKKLRIVLKRSKYFITCSGKYYGQVAFDDVSIRMKIIEGNLSKKNSINPDQISFFDSNSFDESSYETSKSGIIIPKNILTLPEKLTSINGEF</sequence>
<evidence type="ECO:0000259" key="5">
    <source>
        <dbReference type="Pfam" id="PF04055"/>
    </source>
</evidence>
<dbReference type="SFLD" id="SFLDS00029">
    <property type="entry name" value="Radical_SAM"/>
    <property type="match status" value="1"/>
</dbReference>
<dbReference type="InterPro" id="IPR010994">
    <property type="entry name" value="RuvA_2-like"/>
</dbReference>
<dbReference type="GO" id="GO:0046872">
    <property type="term" value="F:metal ion binding"/>
    <property type="evidence" value="ECO:0007669"/>
    <property type="project" value="UniProtKB-KW"/>
</dbReference>
<evidence type="ECO:0000313" key="6">
    <source>
        <dbReference type="EMBL" id="PPV14872.1"/>
    </source>
</evidence>
<evidence type="ECO:0000256" key="2">
    <source>
        <dbReference type="ARBA" id="ARBA00022723"/>
    </source>
</evidence>
<dbReference type="PANTHER" id="PTHR21180">
    <property type="entry name" value="ENDONUCLEASE/EXONUCLEASE/PHOSPHATASE FAMILY DOMAIN-CONTAINING PROTEIN 1"/>
    <property type="match status" value="1"/>
</dbReference>
<dbReference type="SUPFAM" id="SSF47781">
    <property type="entry name" value="RuvA domain 2-like"/>
    <property type="match status" value="1"/>
</dbReference>
<dbReference type="SUPFAM" id="SSF102114">
    <property type="entry name" value="Radical SAM enzymes"/>
    <property type="match status" value="1"/>
</dbReference>
<accession>A0A2S7FAN4</accession>
<dbReference type="GO" id="GO:0003824">
    <property type="term" value="F:catalytic activity"/>
    <property type="evidence" value="ECO:0007669"/>
    <property type="project" value="InterPro"/>
</dbReference>
<dbReference type="PANTHER" id="PTHR21180:SF9">
    <property type="entry name" value="TYPE II SECRETION SYSTEM PROTEIN K"/>
    <property type="match status" value="1"/>
</dbReference>
<keyword evidence="3" id="KW-0408">Iron</keyword>
<protein>
    <submittedName>
        <fullName evidence="6">Biotin synthase</fullName>
    </submittedName>
</protein>
<comment type="caution">
    <text evidence="6">The sequence shown here is derived from an EMBL/GenBank/DDBJ whole genome shotgun (WGS) entry which is preliminary data.</text>
</comment>